<keyword evidence="2" id="KW-1185">Reference proteome</keyword>
<dbReference type="Proteomes" id="UP001054945">
    <property type="component" value="Unassembled WGS sequence"/>
</dbReference>
<dbReference type="AlphaFoldDB" id="A0AAV4TTV3"/>
<organism evidence="1 2">
    <name type="scientific">Caerostris extrusa</name>
    <name type="common">Bark spider</name>
    <name type="synonym">Caerostris bankana</name>
    <dbReference type="NCBI Taxonomy" id="172846"/>
    <lineage>
        <taxon>Eukaryota</taxon>
        <taxon>Metazoa</taxon>
        <taxon>Ecdysozoa</taxon>
        <taxon>Arthropoda</taxon>
        <taxon>Chelicerata</taxon>
        <taxon>Arachnida</taxon>
        <taxon>Araneae</taxon>
        <taxon>Araneomorphae</taxon>
        <taxon>Entelegynae</taxon>
        <taxon>Araneoidea</taxon>
        <taxon>Araneidae</taxon>
        <taxon>Caerostris</taxon>
    </lineage>
</organism>
<evidence type="ECO:0000313" key="1">
    <source>
        <dbReference type="EMBL" id="GIY48936.1"/>
    </source>
</evidence>
<proteinExistence type="predicted"/>
<gene>
    <name evidence="1" type="ORF">CEXT_44901</name>
</gene>
<comment type="caution">
    <text evidence="1">The sequence shown here is derived from an EMBL/GenBank/DDBJ whole genome shotgun (WGS) entry which is preliminary data.</text>
</comment>
<name>A0AAV4TTV3_CAEEX</name>
<dbReference type="EMBL" id="BPLR01011772">
    <property type="protein sequence ID" value="GIY48936.1"/>
    <property type="molecule type" value="Genomic_DNA"/>
</dbReference>
<reference evidence="1 2" key="1">
    <citation type="submission" date="2021-06" db="EMBL/GenBank/DDBJ databases">
        <title>Caerostris extrusa draft genome.</title>
        <authorList>
            <person name="Kono N."/>
            <person name="Arakawa K."/>
        </authorList>
    </citation>
    <scope>NUCLEOTIDE SEQUENCE [LARGE SCALE GENOMIC DNA]</scope>
</reference>
<sequence>MDQETMILEEQYLDKDIPILKKGRLDKDILVVGKECLGKGILNPETGGIDKAREAKQIFQHAKVAQ</sequence>
<evidence type="ECO:0000313" key="2">
    <source>
        <dbReference type="Proteomes" id="UP001054945"/>
    </source>
</evidence>
<protein>
    <submittedName>
        <fullName evidence="1">Uncharacterized protein</fullName>
    </submittedName>
</protein>
<accession>A0AAV4TTV3</accession>